<dbReference type="EMBL" id="QFQP01000010">
    <property type="protein sequence ID" value="PZR13260.1"/>
    <property type="molecule type" value="Genomic_DNA"/>
</dbReference>
<name>A0A2W5TCK9_9BACT</name>
<comment type="caution">
    <text evidence="2">The sequence shown here is derived from an EMBL/GenBank/DDBJ whole genome shotgun (WGS) entry which is preliminary data.</text>
</comment>
<dbReference type="AlphaFoldDB" id="A0A2W5TCK9"/>
<dbReference type="SUPFAM" id="SSF141371">
    <property type="entry name" value="PilZ domain-like"/>
    <property type="match status" value="2"/>
</dbReference>
<evidence type="ECO:0000313" key="3">
    <source>
        <dbReference type="Proteomes" id="UP000249061"/>
    </source>
</evidence>
<dbReference type="InterPro" id="IPR009875">
    <property type="entry name" value="PilZ_domain"/>
</dbReference>
<accession>A0A2W5TCK9</accession>
<feature type="domain" description="PilZ" evidence="1">
    <location>
        <begin position="10"/>
        <end position="108"/>
    </location>
</feature>
<dbReference type="Proteomes" id="UP000249061">
    <property type="component" value="Unassembled WGS sequence"/>
</dbReference>
<gene>
    <name evidence="2" type="ORF">DI536_13315</name>
</gene>
<feature type="domain" description="PilZ" evidence="1">
    <location>
        <begin position="119"/>
        <end position="213"/>
    </location>
</feature>
<proteinExistence type="predicted"/>
<organism evidence="2 3">
    <name type="scientific">Archangium gephyra</name>
    <dbReference type="NCBI Taxonomy" id="48"/>
    <lineage>
        <taxon>Bacteria</taxon>
        <taxon>Pseudomonadati</taxon>
        <taxon>Myxococcota</taxon>
        <taxon>Myxococcia</taxon>
        <taxon>Myxococcales</taxon>
        <taxon>Cystobacterineae</taxon>
        <taxon>Archangiaceae</taxon>
        <taxon>Archangium</taxon>
    </lineage>
</organism>
<protein>
    <recommendedName>
        <fullName evidence="1">PilZ domain-containing protein</fullName>
    </recommendedName>
</protein>
<sequence length="233" mass="24737">MSAGKESAGRRKHARIESSIVCNMATAAAVFDGVVTNLSRGGAAVLASLNASEVGETVTLMLEREEGLIALSLGATVVRKDEQHQRAVYGLEFAPLPPEEESQLDLLLQLILSAAGAGRRAHPRVATLVEVTCRTESIFRGWLRDLSKGGLALKSVREVPLGNPITVSFGVVGLERLVEVSGEVVSSQPVDGGFRLGVKFTPVETTEQAQVTRTLNLLLEIALPDGEVLDDEG</sequence>
<dbReference type="Gene3D" id="2.40.10.220">
    <property type="entry name" value="predicted glycosyltransferase like domains"/>
    <property type="match status" value="2"/>
</dbReference>
<dbReference type="GO" id="GO:0035438">
    <property type="term" value="F:cyclic-di-GMP binding"/>
    <property type="evidence" value="ECO:0007669"/>
    <property type="project" value="InterPro"/>
</dbReference>
<evidence type="ECO:0000259" key="1">
    <source>
        <dbReference type="Pfam" id="PF07238"/>
    </source>
</evidence>
<evidence type="ECO:0000313" key="2">
    <source>
        <dbReference type="EMBL" id="PZR13260.1"/>
    </source>
</evidence>
<reference evidence="2 3" key="1">
    <citation type="submission" date="2017-08" db="EMBL/GenBank/DDBJ databases">
        <title>Infants hospitalized years apart are colonized by the same room-sourced microbial strains.</title>
        <authorList>
            <person name="Brooks B."/>
            <person name="Olm M.R."/>
            <person name="Firek B.A."/>
            <person name="Baker R."/>
            <person name="Thomas B.C."/>
            <person name="Morowitz M.J."/>
            <person name="Banfield J.F."/>
        </authorList>
    </citation>
    <scope>NUCLEOTIDE SEQUENCE [LARGE SCALE GENOMIC DNA]</scope>
    <source>
        <strain evidence="2">S2_003_000_R2_14</strain>
    </source>
</reference>
<dbReference type="Pfam" id="PF07238">
    <property type="entry name" value="PilZ"/>
    <property type="match status" value="2"/>
</dbReference>